<dbReference type="Pfam" id="PF04397">
    <property type="entry name" value="LytTR"/>
    <property type="match status" value="1"/>
</dbReference>
<organism evidence="4 5">
    <name type="scientific">Spiribacter salinus</name>
    <dbReference type="NCBI Taxonomy" id="1335746"/>
    <lineage>
        <taxon>Bacteria</taxon>
        <taxon>Pseudomonadati</taxon>
        <taxon>Pseudomonadota</taxon>
        <taxon>Gammaproteobacteria</taxon>
        <taxon>Chromatiales</taxon>
        <taxon>Ectothiorhodospiraceae</taxon>
        <taxon>Spiribacter</taxon>
    </lineage>
</organism>
<proteinExistence type="predicted"/>
<keyword evidence="1" id="KW-0902">Two-component regulatory system</keyword>
<evidence type="ECO:0000259" key="3">
    <source>
        <dbReference type="PROSITE" id="PS50930"/>
    </source>
</evidence>
<keyword evidence="2" id="KW-0812">Transmembrane</keyword>
<comment type="caution">
    <text evidence="4">The sequence shown here is derived from an EMBL/GenBank/DDBJ whole genome shotgun (WGS) entry which is preliminary data.</text>
</comment>
<dbReference type="GO" id="GO:0003677">
    <property type="term" value="F:DNA binding"/>
    <property type="evidence" value="ECO:0007669"/>
    <property type="project" value="InterPro"/>
</dbReference>
<feature type="transmembrane region" description="Helical" evidence="2">
    <location>
        <begin position="17"/>
        <end position="37"/>
    </location>
</feature>
<feature type="transmembrane region" description="Helical" evidence="2">
    <location>
        <begin position="118"/>
        <end position="137"/>
    </location>
</feature>
<accession>A0A540VSF0</accession>
<sequence length="270" mass="29497">MNGAGLSFTMRERLRQMAWLLGPPAGVGIVLGLLGPFGTFQALAWPARITYWFSIVVVNWMLCDLAVRRLDAWLADSLPARPLLVPLLGGALAAIPATGVVHAAGSIAGLSGEGMLSLFWKVLLVCAVLSVVFYLNAPDDPDTTNDPGPDSAAQMNRSEQPDVMGSLFFQRLERPITGELLCLQMQDHYLAVHDTDGQQLILCRMEDAARELDSLGQRVHRSWWVAHDAVDQIKRRNGRMSLRLKDGREVPVGRTYQHAVAAAEPPSPAP</sequence>
<dbReference type="InterPro" id="IPR007492">
    <property type="entry name" value="LytTR_DNA-bd_dom"/>
</dbReference>
<feature type="domain" description="HTH LytTR-type" evidence="3">
    <location>
        <begin position="177"/>
        <end position="266"/>
    </location>
</feature>
<keyword evidence="2" id="KW-1133">Transmembrane helix</keyword>
<feature type="transmembrane region" description="Helical" evidence="2">
    <location>
        <begin position="87"/>
        <end position="112"/>
    </location>
</feature>
<feature type="transmembrane region" description="Helical" evidence="2">
    <location>
        <begin position="49"/>
        <end position="67"/>
    </location>
</feature>
<dbReference type="PROSITE" id="PS50930">
    <property type="entry name" value="HTH_LYTTR"/>
    <property type="match status" value="1"/>
</dbReference>
<name>A0A540VSF0_9GAMM</name>
<dbReference type="EMBL" id="VIFK01000044">
    <property type="protein sequence ID" value="TQE99687.1"/>
    <property type="molecule type" value="Genomic_DNA"/>
</dbReference>
<dbReference type="SMART" id="SM00850">
    <property type="entry name" value="LytTR"/>
    <property type="match status" value="1"/>
</dbReference>
<gene>
    <name evidence="4" type="ORF">FKY71_07215</name>
</gene>
<dbReference type="Gene3D" id="2.40.50.1020">
    <property type="entry name" value="LytTr DNA-binding domain"/>
    <property type="match status" value="1"/>
</dbReference>
<evidence type="ECO:0000256" key="2">
    <source>
        <dbReference type="SAM" id="Phobius"/>
    </source>
</evidence>
<keyword evidence="2" id="KW-0472">Membrane</keyword>
<evidence type="ECO:0000313" key="5">
    <source>
        <dbReference type="Proteomes" id="UP000315400"/>
    </source>
</evidence>
<reference evidence="4 5" key="1">
    <citation type="submission" date="2019-06" db="EMBL/GenBank/DDBJ databases">
        <title>Metagenome assembled Genome of Spiribacter salinus SL48-SHIP from the microbial mat of Salt Lake 48 (Novosibirsk region, Russia).</title>
        <authorList>
            <person name="Shipova A."/>
            <person name="Rozanov A.S."/>
            <person name="Bryanskaya A.V."/>
            <person name="Peltek S.E."/>
        </authorList>
    </citation>
    <scope>NUCLEOTIDE SEQUENCE [LARGE SCALE GENOMIC DNA]</scope>
    <source>
        <strain evidence="4">SL48-SHIP-2</strain>
    </source>
</reference>
<protein>
    <submittedName>
        <fullName evidence="4">LytTR family transcriptional regulator</fullName>
    </submittedName>
</protein>
<dbReference type="GO" id="GO:0000160">
    <property type="term" value="P:phosphorelay signal transduction system"/>
    <property type="evidence" value="ECO:0007669"/>
    <property type="project" value="UniProtKB-KW"/>
</dbReference>
<dbReference type="Proteomes" id="UP000315400">
    <property type="component" value="Unassembled WGS sequence"/>
</dbReference>
<dbReference type="AlphaFoldDB" id="A0A540VSF0"/>
<evidence type="ECO:0000313" key="4">
    <source>
        <dbReference type="EMBL" id="TQE99687.1"/>
    </source>
</evidence>
<evidence type="ECO:0000256" key="1">
    <source>
        <dbReference type="ARBA" id="ARBA00023012"/>
    </source>
</evidence>